<comment type="caution">
    <text evidence="15">The sequence shown here is derived from an EMBL/GenBank/DDBJ whole genome shotgun (WGS) entry which is preliminary data.</text>
</comment>
<dbReference type="GO" id="GO:1990817">
    <property type="term" value="F:poly(A) RNA polymerase activity"/>
    <property type="evidence" value="ECO:0007669"/>
    <property type="project" value="UniProtKB-EC"/>
</dbReference>
<dbReference type="CDD" id="cd05402">
    <property type="entry name" value="NT_PAP_TUTase"/>
    <property type="match status" value="1"/>
</dbReference>
<dbReference type="EC" id="2.7.7.19" evidence="6"/>
<dbReference type="GO" id="GO:0005634">
    <property type="term" value="C:nucleus"/>
    <property type="evidence" value="ECO:0007669"/>
    <property type="project" value="UniProtKB-SubCell"/>
</dbReference>
<dbReference type="GO" id="GO:0046872">
    <property type="term" value="F:metal ion binding"/>
    <property type="evidence" value="ECO:0007669"/>
    <property type="project" value="UniProtKB-KW"/>
</dbReference>
<comment type="subcellular location">
    <subcellularLocation>
        <location evidence="3">Nucleus</location>
    </subcellularLocation>
</comment>
<name>A0A317YIE1_MAIZE</name>
<dbReference type="EMBL" id="NCVQ01000001">
    <property type="protein sequence ID" value="PWZ57836.1"/>
    <property type="molecule type" value="Genomic_DNA"/>
</dbReference>
<dbReference type="Gene3D" id="1.10.1410.10">
    <property type="match status" value="1"/>
</dbReference>
<dbReference type="Proteomes" id="UP000251960">
    <property type="component" value="Chromosome 1"/>
</dbReference>
<keyword evidence="7" id="KW-0507">mRNA processing</keyword>
<keyword evidence="11" id="KW-0067">ATP-binding</keyword>
<evidence type="ECO:0000256" key="3">
    <source>
        <dbReference type="ARBA" id="ARBA00004123"/>
    </source>
</evidence>
<evidence type="ECO:0000313" key="15">
    <source>
        <dbReference type="EMBL" id="PWZ57836.1"/>
    </source>
</evidence>
<dbReference type="Pfam" id="PF20750">
    <property type="entry name" value="PAP_NTPase"/>
    <property type="match status" value="1"/>
</dbReference>
<dbReference type="PANTHER" id="PTHR10682">
    <property type="entry name" value="POLY A POLYMERASE"/>
    <property type="match status" value="1"/>
</dbReference>
<dbReference type="ExpressionAtlas" id="A0A317YIE1">
    <property type="expression patterns" value="baseline"/>
</dbReference>
<evidence type="ECO:0000256" key="13">
    <source>
        <dbReference type="ARBA" id="ARBA00023242"/>
    </source>
</evidence>
<keyword evidence="13" id="KW-0539">Nucleus</keyword>
<keyword evidence="8" id="KW-0808">Transferase</keyword>
<dbReference type="GO" id="GO:0005524">
    <property type="term" value="F:ATP binding"/>
    <property type="evidence" value="ECO:0007669"/>
    <property type="project" value="UniProtKB-KW"/>
</dbReference>
<evidence type="ECO:0000256" key="8">
    <source>
        <dbReference type="ARBA" id="ARBA00022679"/>
    </source>
</evidence>
<keyword evidence="10" id="KW-0547">Nucleotide-binding</keyword>
<dbReference type="Gene3D" id="3.30.460.10">
    <property type="entry name" value="Beta Polymerase, domain 2"/>
    <property type="match status" value="1"/>
</dbReference>
<comment type="cofactor">
    <cofactor evidence="2">
        <name>Mg(2+)</name>
        <dbReference type="ChEBI" id="CHEBI:18420"/>
    </cofactor>
</comment>
<comment type="similarity">
    <text evidence="5">Belongs to the poly(A) polymerase family.</text>
</comment>
<keyword evidence="12" id="KW-0460">Magnesium</keyword>
<dbReference type="AlphaFoldDB" id="A0A317YIE1"/>
<dbReference type="InterPro" id="IPR015422">
    <property type="entry name" value="PyrdxlP-dep_Trfase_small"/>
</dbReference>
<dbReference type="PANTHER" id="PTHR10682:SF10">
    <property type="entry name" value="POLYNUCLEOTIDE ADENYLYLTRANSFERASE"/>
    <property type="match status" value="1"/>
</dbReference>
<dbReference type="InterPro" id="IPR036625">
    <property type="entry name" value="E3-bd_dom_sf"/>
</dbReference>
<evidence type="ECO:0000256" key="2">
    <source>
        <dbReference type="ARBA" id="ARBA00001946"/>
    </source>
</evidence>
<evidence type="ECO:0000256" key="1">
    <source>
        <dbReference type="ARBA" id="ARBA00001936"/>
    </source>
</evidence>
<comment type="cofactor">
    <cofactor evidence="1">
        <name>Mn(2+)</name>
        <dbReference type="ChEBI" id="CHEBI:29035"/>
    </cofactor>
</comment>
<dbReference type="PROSITE" id="PS51826">
    <property type="entry name" value="PSBD"/>
    <property type="match status" value="1"/>
</dbReference>
<dbReference type="Gene3D" id="3.90.1150.10">
    <property type="entry name" value="Aspartate Aminotransferase, domain 1"/>
    <property type="match status" value="1"/>
</dbReference>
<gene>
    <name evidence="15" type="primary">PAPS1_3</name>
    <name evidence="15" type="ORF">Zm00014a_038078</name>
</gene>
<evidence type="ECO:0000256" key="5">
    <source>
        <dbReference type="ARBA" id="ARBA00010912"/>
    </source>
</evidence>
<dbReference type="GO" id="GO:0006397">
    <property type="term" value="P:mRNA processing"/>
    <property type="evidence" value="ECO:0007669"/>
    <property type="project" value="UniProtKB-KW"/>
</dbReference>
<evidence type="ECO:0000256" key="6">
    <source>
        <dbReference type="ARBA" id="ARBA00012388"/>
    </source>
</evidence>
<dbReference type="FunFam" id="1.10.1410.10:FF:000036">
    <property type="entry name" value="Nuclear poly(A) polymerase 1"/>
    <property type="match status" value="1"/>
</dbReference>
<proteinExistence type="inferred from homology"/>
<evidence type="ECO:0000256" key="11">
    <source>
        <dbReference type="ARBA" id="ARBA00022840"/>
    </source>
</evidence>
<protein>
    <recommendedName>
        <fullName evidence="6">polynucleotide adenylyltransferase</fullName>
        <ecNumber evidence="6">2.7.7.19</ecNumber>
    </recommendedName>
</protein>
<keyword evidence="9" id="KW-0479">Metal-binding</keyword>
<dbReference type="Gene3D" id="4.10.320.10">
    <property type="entry name" value="E3-binding domain"/>
    <property type="match status" value="1"/>
</dbReference>
<reference evidence="15" key="1">
    <citation type="journal article" date="2018" name="Nat. Genet.">
        <title>Extensive intraspecific gene order and gene structural variations between Mo17 and other maize genomes.</title>
        <authorList>
            <person name="Sun S."/>
            <person name="Zhou Y."/>
            <person name="Chen J."/>
            <person name="Shi J."/>
            <person name="Zhao H."/>
            <person name="Zhao H."/>
            <person name="Song W."/>
            <person name="Zhang M."/>
            <person name="Cui Y."/>
            <person name="Dong X."/>
            <person name="Liu H."/>
            <person name="Ma X."/>
            <person name="Jiao Y."/>
            <person name="Wang B."/>
            <person name="Wei X."/>
            <person name="Stein J.C."/>
            <person name="Glaubitz J.C."/>
            <person name="Lu F."/>
            <person name="Yu G."/>
            <person name="Liang C."/>
            <person name="Fengler K."/>
            <person name="Li B."/>
            <person name="Rafalski A."/>
            <person name="Schnable P.S."/>
            <person name="Ware D.H."/>
            <person name="Buckler E.S."/>
            <person name="Lai J."/>
        </authorList>
    </citation>
    <scope>NUCLEOTIDE SEQUENCE [LARGE SCALE GENOMIC DNA]</scope>
    <source>
        <tissue evidence="15">Seedling</tissue>
    </source>
</reference>
<feature type="domain" description="Peripheral subunit-binding (PSBD)" evidence="14">
    <location>
        <begin position="268"/>
        <end position="305"/>
    </location>
</feature>
<dbReference type="SUPFAM" id="SSF81301">
    <property type="entry name" value="Nucleotidyltransferase"/>
    <property type="match status" value="1"/>
</dbReference>
<comment type="similarity">
    <text evidence="4">Belongs to the 2-oxoacid dehydrogenase family.</text>
</comment>
<evidence type="ECO:0000256" key="10">
    <source>
        <dbReference type="ARBA" id="ARBA00022741"/>
    </source>
</evidence>
<evidence type="ECO:0000256" key="4">
    <source>
        <dbReference type="ARBA" id="ARBA00007317"/>
    </source>
</evidence>
<dbReference type="InterPro" id="IPR043519">
    <property type="entry name" value="NT_sf"/>
</dbReference>
<evidence type="ECO:0000259" key="14">
    <source>
        <dbReference type="PROSITE" id="PS51826"/>
    </source>
</evidence>
<organism evidence="15">
    <name type="scientific">Zea mays</name>
    <name type="common">Maize</name>
    <dbReference type="NCBI Taxonomy" id="4577"/>
    <lineage>
        <taxon>Eukaryota</taxon>
        <taxon>Viridiplantae</taxon>
        <taxon>Streptophyta</taxon>
        <taxon>Embryophyta</taxon>
        <taxon>Tracheophyta</taxon>
        <taxon>Spermatophyta</taxon>
        <taxon>Magnoliopsida</taxon>
        <taxon>Liliopsida</taxon>
        <taxon>Poales</taxon>
        <taxon>Poaceae</taxon>
        <taxon>PACMAD clade</taxon>
        <taxon>Panicoideae</taxon>
        <taxon>Andropogonodae</taxon>
        <taxon>Andropogoneae</taxon>
        <taxon>Tripsacinae</taxon>
        <taxon>Zea</taxon>
    </lineage>
</organism>
<evidence type="ECO:0000256" key="9">
    <source>
        <dbReference type="ARBA" id="ARBA00022723"/>
    </source>
</evidence>
<dbReference type="InterPro" id="IPR048840">
    <property type="entry name" value="PolA_pol_NTPase"/>
</dbReference>
<dbReference type="GO" id="GO:0016746">
    <property type="term" value="F:acyltransferase activity"/>
    <property type="evidence" value="ECO:0007669"/>
    <property type="project" value="InterPro"/>
</dbReference>
<evidence type="ECO:0000256" key="12">
    <source>
        <dbReference type="ARBA" id="ARBA00022842"/>
    </source>
</evidence>
<dbReference type="InterPro" id="IPR004167">
    <property type="entry name" value="PSBD"/>
</dbReference>
<evidence type="ECO:0000256" key="7">
    <source>
        <dbReference type="ARBA" id="ARBA00022664"/>
    </source>
</evidence>
<accession>A0A317YIE1</accession>
<sequence length="337" mass="37067">MHASLTAKGYEVVSNGIDNHLVSVNLKNKEAKGTRAGLMGTTILAMLSVRRVCEGCGMSKVKNNSGYHGVTEPISLSGPTEKYLMQTAEVEKYLSDARLDERQDEAILREEVLGKLDQTVKAWIKKATRISGYGEQFVHEANAKIFTFGSYRLGVHGPGADIDTLCVVPRHATRNEYFFRWLHDILAEMPEVSELHPVPDAHVPVLGFKINGVSIDLLSYIGPTVKESQILKDKYKLRTIFGLQATTTLPNPILNPRTALVAMGKKGIANPHAKKLAKQHMVDLAKVTGTRTYDRITLTSIEAAAGIQPKSEPAPGGVHGYYNLVEDKYDILCGPRF</sequence>
<dbReference type="FunFam" id="3.30.460.10:FF:000002">
    <property type="entry name" value="Poly(A) polymerase alpha, putative"/>
    <property type="match status" value="1"/>
</dbReference>